<dbReference type="PANTHER" id="PTHR32410">
    <property type="entry name" value="CYSTEINE/HISTIDINE-RICH C1 DOMAIN FAMILY PROTEIN"/>
    <property type="match status" value="1"/>
</dbReference>
<comment type="caution">
    <text evidence="3">The sequence shown here is derived from an EMBL/GenBank/DDBJ whole genome shotgun (WGS) entry which is preliminary data.</text>
</comment>
<name>A0A8T1PT20_CARIL</name>
<dbReference type="InterPro" id="IPR053192">
    <property type="entry name" value="Vacuole_Formation_Reg"/>
</dbReference>
<keyword evidence="1" id="KW-0677">Repeat</keyword>
<dbReference type="PANTHER" id="PTHR32410:SF163">
    <property type="entry name" value="DC1 DOMAIN-CONTAINING PROTEIN"/>
    <property type="match status" value="1"/>
</dbReference>
<sequence>MVRSLAERIRARLLNTLVGRCRHFKLILNEEIKKDGKIHYCKVCEHRVRGPNYSCEKCINYVIHKSCYTYECFHCNFYLDKKCALLPLTIKAESHDHHLILLRKSLSFTCDTCGKESKCMSYFCITCSFIVHTQCALFPSTLKITHHHHPLSLNLKYSPQLNQSESRQIWKLCVRKVDIKYKAYYYSSCDFAAHSRCAAKIDIRDETFDPEFKDDQPIETHLLGHYESTDTLAQIVDKINLGNRKAKIITEIKHMWHEHHLKLAVELENNEKCNGCEQYLSSPHYCCLQCKFFLHKSCADLPRKKLHPLHKHPLTLLPNKSQNEYGPEIFSCNACKRLCNGFIYNCDDCRFQLDVPCSLIRTKFIHDGHEHPLFLLSTGYEGRGICTSCGIFGSRIIRCADCNFSIDLDCATLPLTTKYGHYEQPFILSYTVEDDCADYYCDICENERDPKH</sequence>
<reference evidence="3" key="1">
    <citation type="submission" date="2020-12" db="EMBL/GenBank/DDBJ databases">
        <title>WGS assembly of Carya illinoinensis cv. Pawnee.</title>
        <authorList>
            <person name="Platts A."/>
            <person name="Shu S."/>
            <person name="Wright S."/>
            <person name="Barry K."/>
            <person name="Edger P."/>
            <person name="Pires J.C."/>
            <person name="Schmutz J."/>
        </authorList>
    </citation>
    <scope>NUCLEOTIDE SEQUENCE</scope>
    <source>
        <tissue evidence="3">Leaf</tissue>
    </source>
</reference>
<evidence type="ECO:0000259" key="2">
    <source>
        <dbReference type="PROSITE" id="PS50081"/>
    </source>
</evidence>
<dbReference type="Proteomes" id="UP000811609">
    <property type="component" value="Chromosome 8"/>
</dbReference>
<accession>A0A8T1PT20</accession>
<dbReference type="InterPro" id="IPR004146">
    <property type="entry name" value="DC1"/>
</dbReference>
<dbReference type="PROSITE" id="PS50081">
    <property type="entry name" value="ZF_DAG_PE_2"/>
    <property type="match status" value="1"/>
</dbReference>
<feature type="domain" description="Phorbol-ester/DAG-type" evidence="2">
    <location>
        <begin position="253"/>
        <end position="306"/>
    </location>
</feature>
<evidence type="ECO:0000313" key="4">
    <source>
        <dbReference type="Proteomes" id="UP000811609"/>
    </source>
</evidence>
<dbReference type="AlphaFoldDB" id="A0A8T1PT20"/>
<evidence type="ECO:0000313" key="3">
    <source>
        <dbReference type="EMBL" id="KAG6645388.1"/>
    </source>
</evidence>
<protein>
    <recommendedName>
        <fullName evidence="2">Phorbol-ester/DAG-type domain-containing protein</fullName>
    </recommendedName>
</protein>
<proteinExistence type="predicted"/>
<dbReference type="Pfam" id="PF03107">
    <property type="entry name" value="C1_2"/>
    <property type="match status" value="3"/>
</dbReference>
<evidence type="ECO:0000256" key="1">
    <source>
        <dbReference type="ARBA" id="ARBA00022737"/>
    </source>
</evidence>
<organism evidence="3 4">
    <name type="scientific">Carya illinoinensis</name>
    <name type="common">Pecan</name>
    <dbReference type="NCBI Taxonomy" id="32201"/>
    <lineage>
        <taxon>Eukaryota</taxon>
        <taxon>Viridiplantae</taxon>
        <taxon>Streptophyta</taxon>
        <taxon>Embryophyta</taxon>
        <taxon>Tracheophyta</taxon>
        <taxon>Spermatophyta</taxon>
        <taxon>Magnoliopsida</taxon>
        <taxon>eudicotyledons</taxon>
        <taxon>Gunneridae</taxon>
        <taxon>Pentapetalae</taxon>
        <taxon>rosids</taxon>
        <taxon>fabids</taxon>
        <taxon>Fagales</taxon>
        <taxon>Juglandaceae</taxon>
        <taxon>Carya</taxon>
    </lineage>
</organism>
<gene>
    <name evidence="3" type="ORF">CIPAW_08G119200</name>
</gene>
<keyword evidence="4" id="KW-1185">Reference proteome</keyword>
<dbReference type="EMBL" id="CM031816">
    <property type="protein sequence ID" value="KAG6645388.1"/>
    <property type="molecule type" value="Genomic_DNA"/>
</dbReference>
<dbReference type="InterPro" id="IPR002219">
    <property type="entry name" value="PKC_DAG/PE"/>
</dbReference>